<sequence length="32" mass="3405">MLDSVPDKILLEVAGSTLFARSLLAFREAAVA</sequence>
<gene>
    <name evidence="1" type="ORF">METZ01_LOCUS456161</name>
</gene>
<evidence type="ECO:0000313" key="1">
    <source>
        <dbReference type="EMBL" id="SVE03307.1"/>
    </source>
</evidence>
<name>A0A383A683_9ZZZZ</name>
<protein>
    <submittedName>
        <fullName evidence="1">Uncharacterized protein</fullName>
    </submittedName>
</protein>
<dbReference type="AlphaFoldDB" id="A0A383A683"/>
<reference evidence="1" key="1">
    <citation type="submission" date="2018-05" db="EMBL/GenBank/DDBJ databases">
        <authorList>
            <person name="Lanie J.A."/>
            <person name="Ng W.-L."/>
            <person name="Kazmierczak K.M."/>
            <person name="Andrzejewski T.M."/>
            <person name="Davidsen T.M."/>
            <person name="Wayne K.J."/>
            <person name="Tettelin H."/>
            <person name="Glass J.I."/>
            <person name="Rusch D."/>
            <person name="Podicherti R."/>
            <person name="Tsui H.-C.T."/>
            <person name="Winkler M.E."/>
        </authorList>
    </citation>
    <scope>NUCLEOTIDE SEQUENCE</scope>
</reference>
<organism evidence="1">
    <name type="scientific">marine metagenome</name>
    <dbReference type="NCBI Taxonomy" id="408172"/>
    <lineage>
        <taxon>unclassified sequences</taxon>
        <taxon>metagenomes</taxon>
        <taxon>ecological metagenomes</taxon>
    </lineage>
</organism>
<dbReference type="EMBL" id="UINC01189561">
    <property type="protein sequence ID" value="SVE03307.1"/>
    <property type="molecule type" value="Genomic_DNA"/>
</dbReference>
<feature type="non-terminal residue" evidence="1">
    <location>
        <position position="32"/>
    </location>
</feature>
<accession>A0A383A683</accession>
<proteinExistence type="predicted"/>